<gene>
    <name evidence="3" type="ORF">BG454_18460</name>
</gene>
<dbReference type="OrthoDB" id="5519430at2"/>
<sequence length="161" mass="17630">MAPRPSLKQRFTRSYLHLLTGILLLVTSVLYLWLATNVRVPPLGDPIGPRFFPLGLGSLLLIFSALMLGSILWRSSEQNDADNIPGQLQAWAVLMLLVGFVLVLPKAGFLLSSTAFATLVLTLIRFRSWPVNVLTAVLIAGSFHIVFRVWLGVPLPSLALG</sequence>
<feature type="transmembrane region" description="Helical" evidence="1">
    <location>
        <begin position="54"/>
        <end position="73"/>
    </location>
</feature>
<keyword evidence="4" id="KW-1185">Reference proteome</keyword>
<feature type="transmembrane region" description="Helical" evidence="1">
    <location>
        <begin position="133"/>
        <end position="151"/>
    </location>
</feature>
<proteinExistence type="predicted"/>
<feature type="transmembrane region" description="Helical" evidence="1">
    <location>
        <begin position="15"/>
        <end position="34"/>
    </location>
</feature>
<keyword evidence="1" id="KW-1133">Transmembrane helix</keyword>
<evidence type="ECO:0000313" key="3">
    <source>
        <dbReference type="EMBL" id="ATX67551.1"/>
    </source>
</evidence>
<accession>A0A2K8KDP4</accession>
<evidence type="ECO:0000313" key="4">
    <source>
        <dbReference type="Proteomes" id="UP000228948"/>
    </source>
</evidence>
<dbReference type="RefSeq" id="WP_084634584.1">
    <property type="nucleotide sequence ID" value="NZ_CP024899.1"/>
</dbReference>
<feature type="transmembrane region" description="Helical" evidence="1">
    <location>
        <begin position="85"/>
        <end position="103"/>
    </location>
</feature>
<keyword evidence="1" id="KW-0812">Transmembrane</keyword>
<dbReference type="Proteomes" id="UP000228948">
    <property type="component" value="Chromosome"/>
</dbReference>
<protein>
    <submittedName>
        <fullName evidence="3">Tripartite tricarboxylate transporter TctB family protein</fullName>
    </submittedName>
</protein>
<dbReference type="InterPro" id="IPR009936">
    <property type="entry name" value="DUF1468"/>
</dbReference>
<organism evidence="3 4">
    <name type="scientific">Roseinatronobacter bogoriensis subsp. barguzinensis</name>
    <dbReference type="NCBI Taxonomy" id="441209"/>
    <lineage>
        <taxon>Bacteria</taxon>
        <taxon>Pseudomonadati</taxon>
        <taxon>Pseudomonadota</taxon>
        <taxon>Alphaproteobacteria</taxon>
        <taxon>Rhodobacterales</taxon>
        <taxon>Paracoccaceae</taxon>
        <taxon>Roseinatronobacter</taxon>
    </lineage>
</organism>
<name>A0A2K8KDP4_9RHOB</name>
<evidence type="ECO:0000256" key="1">
    <source>
        <dbReference type="SAM" id="Phobius"/>
    </source>
</evidence>
<dbReference type="Pfam" id="PF07331">
    <property type="entry name" value="TctB"/>
    <property type="match status" value="1"/>
</dbReference>
<dbReference type="STRING" id="441209.GCA_001870665_03354"/>
<evidence type="ECO:0000259" key="2">
    <source>
        <dbReference type="Pfam" id="PF07331"/>
    </source>
</evidence>
<feature type="domain" description="DUF1468" evidence="2">
    <location>
        <begin position="20"/>
        <end position="156"/>
    </location>
</feature>
<dbReference type="EMBL" id="CP024899">
    <property type="protein sequence ID" value="ATX67551.1"/>
    <property type="molecule type" value="Genomic_DNA"/>
</dbReference>
<dbReference type="KEGG" id="rbg:BG454_18460"/>
<keyword evidence="1" id="KW-0472">Membrane</keyword>
<reference evidence="3 4" key="1">
    <citation type="submission" date="2017-11" db="EMBL/GenBank/DDBJ databases">
        <title>Revised Sequence and Annotation of the Rhodobaca barguzinensis strain alga05 Genome.</title>
        <authorList>
            <person name="Kopejtka K."/>
            <person name="Tomasch J.M."/>
            <person name="Bunk B."/>
            <person name="Koblizek M."/>
        </authorList>
    </citation>
    <scope>NUCLEOTIDE SEQUENCE [LARGE SCALE GENOMIC DNA]</scope>
    <source>
        <strain evidence="4">alga05</strain>
    </source>
</reference>
<dbReference type="AlphaFoldDB" id="A0A2K8KDP4"/>